<dbReference type="EMBL" id="CP032489">
    <property type="protein sequence ID" value="AYD48527.1"/>
    <property type="molecule type" value="Genomic_DNA"/>
</dbReference>
<evidence type="ECO:0000313" key="2">
    <source>
        <dbReference type="EMBL" id="AYD48527.1"/>
    </source>
</evidence>
<proteinExistence type="predicted"/>
<dbReference type="AlphaFoldDB" id="A0A386HRE8"/>
<keyword evidence="3" id="KW-1185">Reference proteome</keyword>
<feature type="transmembrane region" description="Helical" evidence="1">
    <location>
        <begin position="77"/>
        <end position="98"/>
    </location>
</feature>
<protein>
    <submittedName>
        <fullName evidence="2">DUF1634 domain-containing protein</fullName>
    </submittedName>
</protein>
<keyword evidence="1" id="KW-1133">Transmembrane helix</keyword>
<keyword evidence="1" id="KW-0472">Membrane</keyword>
<evidence type="ECO:0000313" key="3">
    <source>
        <dbReference type="Proteomes" id="UP000266118"/>
    </source>
</evidence>
<evidence type="ECO:0000256" key="1">
    <source>
        <dbReference type="SAM" id="Phobius"/>
    </source>
</evidence>
<organism evidence="2 3">
    <name type="scientific">Arachidicoccus soli</name>
    <dbReference type="NCBI Taxonomy" id="2341117"/>
    <lineage>
        <taxon>Bacteria</taxon>
        <taxon>Pseudomonadati</taxon>
        <taxon>Bacteroidota</taxon>
        <taxon>Chitinophagia</taxon>
        <taxon>Chitinophagales</taxon>
        <taxon>Chitinophagaceae</taxon>
        <taxon>Arachidicoccus</taxon>
    </lineage>
</organism>
<feature type="transmembrane region" description="Helical" evidence="1">
    <location>
        <begin position="110"/>
        <end position="130"/>
    </location>
</feature>
<gene>
    <name evidence="2" type="ORF">D6B99_13490</name>
</gene>
<reference evidence="2 3" key="1">
    <citation type="submission" date="2018-09" db="EMBL/GenBank/DDBJ databases">
        <title>Arachidicoccus sp. nov., a bacterium isolated from soil.</title>
        <authorList>
            <person name="Weon H.-Y."/>
            <person name="Kwon S.-W."/>
            <person name="Lee S.A."/>
        </authorList>
    </citation>
    <scope>NUCLEOTIDE SEQUENCE [LARGE SCALE GENOMIC DNA]</scope>
    <source>
        <strain evidence="2 3">KIS59-12</strain>
    </source>
</reference>
<accession>A0A386HRE8</accession>
<name>A0A386HRE8_9BACT</name>
<dbReference type="RefSeq" id="WP_119989365.1">
    <property type="nucleotide sequence ID" value="NZ_CP032489.1"/>
</dbReference>
<feature type="transmembrane region" description="Helical" evidence="1">
    <location>
        <begin position="20"/>
        <end position="40"/>
    </location>
</feature>
<dbReference type="OrthoDB" id="1072981at2"/>
<dbReference type="Proteomes" id="UP000266118">
    <property type="component" value="Chromosome"/>
</dbReference>
<sequence length="132" mass="14906">MSQFHKIKDKDISQIIGYILRYGVYLSLSIALVGGIVYLYRHGNEINLFQHKAFVEKDENIAELLRNTFKGIVQGHGFYIIELGILLLIATPLSRVIFSLFAFKLEGDNLYVLITFIVLLIIIISIITGFGG</sequence>
<dbReference type="KEGG" id="ark:D6B99_13490"/>
<keyword evidence="1" id="KW-0812">Transmembrane</keyword>
<dbReference type="Pfam" id="PF07843">
    <property type="entry name" value="DUF1634"/>
    <property type="match status" value="1"/>
</dbReference>
<dbReference type="InterPro" id="IPR012861">
    <property type="entry name" value="DUF1634"/>
</dbReference>